<keyword evidence="5" id="KW-1185">Reference proteome</keyword>
<dbReference type="GO" id="GO:0016805">
    <property type="term" value="F:dipeptidase activity"/>
    <property type="evidence" value="ECO:0007669"/>
    <property type="project" value="InterPro"/>
</dbReference>
<proteinExistence type="inferred from homology"/>
<sequence length="406" mass="43371">MSVHWEQVRELVNAHLDQQSPALHKINQALHGNPELGYKEFFAHDTISDFLEKQGFTAHRKTYGLETSFEVTFGSGGRLVIICAEYDALPNMGHACGHNLIATSSIGAFLGAAHAMKTLGINGRLRILGTPAEEGGGGKARLIKAGAFSPSEDIAAAIMAHPITRHGIGGITGLSALDLIASLKFRVEFKGKSAHAAGEPWNGTNALDAAVGAYNNISMLRQQIRPDERVHGVFEVGGTVPNVIPDYTRMNWYVRAPTTEQGEKLQRRVHACIDAAAAATGCTNNYILADTYKHVISNPGLCETYAQDMAKIGEQVSIKAPESFTASTDMGNVSHEVPGFHGAFAIPTEPDAALHSPKFAAAAGKPEAHECAVKSAKGMAMLALRVIVDDELAARVRRDFEEGNAA</sequence>
<evidence type="ECO:0000313" key="4">
    <source>
        <dbReference type="EMBL" id="QPG97806.1"/>
    </source>
</evidence>
<organism evidence="4 5">
    <name type="scientific">Epichloe festucae (strain Fl1)</name>
    <dbReference type="NCBI Taxonomy" id="877507"/>
    <lineage>
        <taxon>Eukaryota</taxon>
        <taxon>Fungi</taxon>
        <taxon>Dikarya</taxon>
        <taxon>Ascomycota</taxon>
        <taxon>Pezizomycotina</taxon>
        <taxon>Sordariomycetes</taxon>
        <taxon>Hypocreomycetidae</taxon>
        <taxon>Hypocreales</taxon>
        <taxon>Clavicipitaceae</taxon>
        <taxon>Epichloe</taxon>
    </lineage>
</organism>
<dbReference type="Pfam" id="PF07687">
    <property type="entry name" value="M20_dimer"/>
    <property type="match status" value="1"/>
</dbReference>
<dbReference type="OrthoDB" id="6119954at2759"/>
<evidence type="ECO:0000256" key="2">
    <source>
        <dbReference type="PIRNR" id="PIRNR037226"/>
    </source>
</evidence>
<evidence type="ECO:0000259" key="3">
    <source>
        <dbReference type="Pfam" id="PF07687"/>
    </source>
</evidence>
<comment type="similarity">
    <text evidence="1 2">Belongs to the peptidase M20A family.</text>
</comment>
<dbReference type="InterPro" id="IPR002933">
    <property type="entry name" value="Peptidase_M20"/>
</dbReference>
<dbReference type="InterPro" id="IPR036264">
    <property type="entry name" value="Bact_exopeptidase_dim_dom"/>
</dbReference>
<evidence type="ECO:0000256" key="1">
    <source>
        <dbReference type="ARBA" id="ARBA00006247"/>
    </source>
</evidence>
<dbReference type="Proteomes" id="UP000594364">
    <property type="component" value="Chromosome 2"/>
</dbReference>
<dbReference type="EMBL" id="CP031386">
    <property type="protein sequence ID" value="QPG97806.1"/>
    <property type="molecule type" value="Genomic_DNA"/>
</dbReference>
<dbReference type="Pfam" id="PF01546">
    <property type="entry name" value="Peptidase_M20"/>
    <property type="match status" value="1"/>
</dbReference>
<dbReference type="Gene3D" id="3.30.70.360">
    <property type="match status" value="1"/>
</dbReference>
<dbReference type="PANTHER" id="PTHR30575">
    <property type="entry name" value="PEPTIDASE M20"/>
    <property type="match status" value="1"/>
</dbReference>
<dbReference type="PANTHER" id="PTHR30575:SF0">
    <property type="entry name" value="XAA-ARG DIPEPTIDASE"/>
    <property type="match status" value="1"/>
</dbReference>
<evidence type="ECO:0000313" key="5">
    <source>
        <dbReference type="Proteomes" id="UP000594364"/>
    </source>
</evidence>
<dbReference type="NCBIfam" id="TIGR01891">
    <property type="entry name" value="amidohydrolases"/>
    <property type="match status" value="1"/>
</dbReference>
<dbReference type="InterPro" id="IPR011650">
    <property type="entry name" value="Peptidase_M20_dimer"/>
</dbReference>
<dbReference type="FunFam" id="3.30.70.360:FF:000004">
    <property type="entry name" value="Peptidase M20 domain-containing protein 2"/>
    <property type="match status" value="1"/>
</dbReference>
<dbReference type="Gene3D" id="3.40.630.10">
    <property type="entry name" value="Zn peptidases"/>
    <property type="match status" value="1"/>
</dbReference>
<gene>
    <name evidence="4" type="ORF">C2857_006894</name>
</gene>
<reference evidence="4 5" key="1">
    <citation type="journal article" date="2018" name="PLoS Genet.">
        <title>Repeat elements organise 3D genome structure and mediate transcription in the filamentous fungus Epichloe festucae.</title>
        <authorList>
            <person name="Winter D.J."/>
            <person name="Ganley A.R.D."/>
            <person name="Young C.A."/>
            <person name="Liachko I."/>
            <person name="Schardl C.L."/>
            <person name="Dupont P.Y."/>
            <person name="Berry D."/>
            <person name="Ram A."/>
            <person name="Scott B."/>
            <person name="Cox M.P."/>
        </authorList>
    </citation>
    <scope>NUCLEOTIDE SEQUENCE [LARGE SCALE GENOMIC DNA]</scope>
    <source>
        <strain evidence="4 5">Fl1</strain>
    </source>
</reference>
<name>A0A7S9KQB1_EPIFF</name>
<dbReference type="CDD" id="cd05672">
    <property type="entry name" value="M20_ACY1L2-like"/>
    <property type="match status" value="1"/>
</dbReference>
<feature type="domain" description="Peptidase M20 dimerisation" evidence="3">
    <location>
        <begin position="183"/>
        <end position="278"/>
    </location>
</feature>
<dbReference type="SUPFAM" id="SSF55031">
    <property type="entry name" value="Bacterial exopeptidase dimerisation domain"/>
    <property type="match status" value="1"/>
</dbReference>
<dbReference type="InterPro" id="IPR017439">
    <property type="entry name" value="Amidohydrolase"/>
</dbReference>
<dbReference type="InterPro" id="IPR017144">
    <property type="entry name" value="Xaa-Arg_dipeptidase"/>
</dbReference>
<dbReference type="InterPro" id="IPR052030">
    <property type="entry name" value="Peptidase_M20/M20A_hydrolases"/>
</dbReference>
<dbReference type="AlphaFoldDB" id="A0A7S9KQB1"/>
<dbReference type="SUPFAM" id="SSF53187">
    <property type="entry name" value="Zn-dependent exopeptidases"/>
    <property type="match status" value="1"/>
</dbReference>
<accession>A0A7S9KQB1</accession>
<dbReference type="PIRSF" id="PIRSF037226">
    <property type="entry name" value="Amidohydrolase_ACY1L2_prd"/>
    <property type="match status" value="1"/>
</dbReference>
<protein>
    <recommendedName>
        <fullName evidence="2">Peptidase M20 domain-containing protein 2</fullName>
    </recommendedName>
</protein>